<name>A0A9Q0GBK6_9ROSI</name>
<comment type="caution">
    <text evidence="1">The sequence shown here is derived from an EMBL/GenBank/DDBJ whole genome shotgun (WGS) entry which is preliminary data.</text>
</comment>
<evidence type="ECO:0000313" key="1">
    <source>
        <dbReference type="EMBL" id="KAJ4845782.1"/>
    </source>
</evidence>
<sequence>MASPLEKLYITEVSYRILTQNAHSAPFTLNPPLISFYTANSPGSCGKRSADGGVFPGLHRILALLGTLTGHPSHLADTINAVG</sequence>
<gene>
    <name evidence="1" type="ORF">Tsubulata_036355</name>
</gene>
<reference evidence="1" key="1">
    <citation type="submission" date="2022-02" db="EMBL/GenBank/DDBJ databases">
        <authorList>
            <person name="Henning P.M."/>
            <person name="McCubbin A.G."/>
            <person name="Shore J.S."/>
        </authorList>
    </citation>
    <scope>NUCLEOTIDE SEQUENCE</scope>
    <source>
        <strain evidence="1">F60SS</strain>
        <tissue evidence="1">Leaves</tissue>
    </source>
</reference>
<organism evidence="1 2">
    <name type="scientific">Turnera subulata</name>
    <dbReference type="NCBI Taxonomy" id="218843"/>
    <lineage>
        <taxon>Eukaryota</taxon>
        <taxon>Viridiplantae</taxon>
        <taxon>Streptophyta</taxon>
        <taxon>Embryophyta</taxon>
        <taxon>Tracheophyta</taxon>
        <taxon>Spermatophyta</taxon>
        <taxon>Magnoliopsida</taxon>
        <taxon>eudicotyledons</taxon>
        <taxon>Gunneridae</taxon>
        <taxon>Pentapetalae</taxon>
        <taxon>rosids</taxon>
        <taxon>fabids</taxon>
        <taxon>Malpighiales</taxon>
        <taxon>Passifloraceae</taxon>
        <taxon>Turnera</taxon>
    </lineage>
</organism>
<dbReference type="EMBL" id="JAKUCV010001569">
    <property type="protein sequence ID" value="KAJ4845782.1"/>
    <property type="molecule type" value="Genomic_DNA"/>
</dbReference>
<keyword evidence="2" id="KW-1185">Reference proteome</keyword>
<accession>A0A9Q0GBK6</accession>
<evidence type="ECO:0000313" key="2">
    <source>
        <dbReference type="Proteomes" id="UP001141552"/>
    </source>
</evidence>
<proteinExistence type="predicted"/>
<reference evidence="1" key="2">
    <citation type="journal article" date="2023" name="Plants (Basel)">
        <title>Annotation of the Turnera subulata (Passifloraceae) Draft Genome Reveals the S-Locus Evolved after the Divergence of Turneroideae from Passifloroideae in a Stepwise Manner.</title>
        <authorList>
            <person name="Henning P.M."/>
            <person name="Roalson E.H."/>
            <person name="Mir W."/>
            <person name="McCubbin A.G."/>
            <person name="Shore J.S."/>
        </authorList>
    </citation>
    <scope>NUCLEOTIDE SEQUENCE</scope>
    <source>
        <strain evidence="1">F60SS</strain>
    </source>
</reference>
<dbReference type="AlphaFoldDB" id="A0A9Q0GBK6"/>
<dbReference type="Proteomes" id="UP001141552">
    <property type="component" value="Unassembled WGS sequence"/>
</dbReference>
<protein>
    <submittedName>
        <fullName evidence="1">Uncharacterized protein</fullName>
    </submittedName>
</protein>